<name>A0A183DIX2_9BILA</name>
<evidence type="ECO:0000313" key="3">
    <source>
        <dbReference type="WBParaSite" id="GPUH_0000867301-mRNA-1"/>
    </source>
</evidence>
<dbReference type="OrthoDB" id="10262646at2759"/>
<proteinExistence type="predicted"/>
<organism evidence="3">
    <name type="scientific">Gongylonema pulchrum</name>
    <dbReference type="NCBI Taxonomy" id="637853"/>
    <lineage>
        <taxon>Eukaryota</taxon>
        <taxon>Metazoa</taxon>
        <taxon>Ecdysozoa</taxon>
        <taxon>Nematoda</taxon>
        <taxon>Chromadorea</taxon>
        <taxon>Rhabditida</taxon>
        <taxon>Spirurina</taxon>
        <taxon>Spiruromorpha</taxon>
        <taxon>Spiruroidea</taxon>
        <taxon>Gongylonematidae</taxon>
        <taxon>Gongylonema</taxon>
    </lineage>
</organism>
<reference evidence="1 2" key="2">
    <citation type="submission" date="2018-11" db="EMBL/GenBank/DDBJ databases">
        <authorList>
            <consortium name="Pathogen Informatics"/>
        </authorList>
    </citation>
    <scope>NUCLEOTIDE SEQUENCE [LARGE SCALE GENOMIC DNA]</scope>
</reference>
<evidence type="ECO:0000313" key="2">
    <source>
        <dbReference type="Proteomes" id="UP000271098"/>
    </source>
</evidence>
<reference evidence="3" key="1">
    <citation type="submission" date="2016-06" db="UniProtKB">
        <authorList>
            <consortium name="WormBaseParasite"/>
        </authorList>
    </citation>
    <scope>IDENTIFICATION</scope>
</reference>
<sequence>MQEEKELDKLCALLRSVTATTITKLKAERPTPVDHVNALMEYTHQQV</sequence>
<dbReference type="AlphaFoldDB" id="A0A183DIX2"/>
<dbReference type="EMBL" id="UYRT01025853">
    <property type="protein sequence ID" value="VDK64263.1"/>
    <property type="molecule type" value="Genomic_DNA"/>
</dbReference>
<gene>
    <name evidence="1" type="ORF">GPUH_LOCUS8663</name>
</gene>
<dbReference type="Proteomes" id="UP000271098">
    <property type="component" value="Unassembled WGS sequence"/>
</dbReference>
<keyword evidence="2" id="KW-1185">Reference proteome</keyword>
<evidence type="ECO:0000313" key="1">
    <source>
        <dbReference type="EMBL" id="VDK64263.1"/>
    </source>
</evidence>
<dbReference type="WBParaSite" id="GPUH_0000867301-mRNA-1">
    <property type="protein sequence ID" value="GPUH_0000867301-mRNA-1"/>
    <property type="gene ID" value="GPUH_0000867301"/>
</dbReference>
<protein>
    <submittedName>
        <fullName evidence="3">Transcriptional regulator</fullName>
    </submittedName>
</protein>
<accession>A0A183DIX2</accession>